<accession>A0AB38BLB1</accession>
<reference evidence="2 4" key="2">
    <citation type="submission" date="2016-10" db="EMBL/GenBank/DDBJ databases">
        <authorList>
            <person name="Varghese N."/>
            <person name="Submissions S."/>
        </authorList>
    </citation>
    <scope>NUCLEOTIDE SEQUENCE [LARGE SCALE GENOMIC DNA]</scope>
    <source>
        <strain evidence="2 4">DSM 2094</strain>
    </source>
</reference>
<keyword evidence="3" id="KW-1185">Reference proteome</keyword>
<evidence type="ECO:0000313" key="4">
    <source>
        <dbReference type="Proteomes" id="UP000199686"/>
    </source>
</evidence>
<name>A0AB38BLB1_9LACT</name>
<dbReference type="EMBL" id="FOQC01000064">
    <property type="protein sequence ID" value="SFI16855.1"/>
    <property type="molecule type" value="Genomic_DNA"/>
</dbReference>
<organism evidence="2 4">
    <name type="scientific">Trichococcus flocculiformis</name>
    <dbReference type="NCBI Taxonomy" id="82803"/>
    <lineage>
        <taxon>Bacteria</taxon>
        <taxon>Bacillati</taxon>
        <taxon>Bacillota</taxon>
        <taxon>Bacilli</taxon>
        <taxon>Lactobacillales</taxon>
        <taxon>Carnobacteriaceae</taxon>
        <taxon>Trichococcus</taxon>
    </lineage>
</organism>
<reference evidence="1 3" key="1">
    <citation type="submission" date="2016-02" db="EMBL/GenBank/DDBJ databases">
        <authorList>
            <person name="Strepis N."/>
        </authorList>
    </citation>
    <scope>NUCLEOTIDE SEQUENCE [LARGE SCALE GENOMIC DNA]</scope>
    <source>
        <strain evidence="1">Trichococcus flocculiformis</strain>
    </source>
</reference>
<evidence type="ECO:0000313" key="3">
    <source>
        <dbReference type="Proteomes" id="UP000195947"/>
    </source>
</evidence>
<sequence>MMRINERYDEEKLNAEIETRGIHANSIDSYAEDSQFMRHLRTLDTRHLTPEEVRRLIRIAEKGMSVRFGVEKWLADIKRSEAEKIADKSINNGLKYSEIYRRLSSRLRGMR</sequence>
<dbReference type="Proteomes" id="UP000195947">
    <property type="component" value="Unassembled WGS sequence"/>
</dbReference>
<proteinExistence type="predicted"/>
<comment type="caution">
    <text evidence="2">The sequence shown here is derived from an EMBL/GenBank/DDBJ whole genome shotgun (WGS) entry which is preliminary data.</text>
</comment>
<dbReference type="EMBL" id="FJMZ01000054">
    <property type="protein sequence ID" value="CZR04009.1"/>
    <property type="molecule type" value="Genomic_DNA"/>
</dbReference>
<gene>
    <name evidence="2" type="ORF">SAMN04488507_106421</name>
    <name evidence="1" type="ORF">TFLO_2889</name>
</gene>
<protein>
    <submittedName>
        <fullName evidence="2">Uncharacterized protein</fullName>
    </submittedName>
</protein>
<dbReference type="Proteomes" id="UP000199686">
    <property type="component" value="Unassembled WGS sequence"/>
</dbReference>
<dbReference type="RefSeq" id="WP_143596724.1">
    <property type="nucleotide sequence ID" value="NZ_FJMZ01000054.1"/>
</dbReference>
<evidence type="ECO:0000313" key="1">
    <source>
        <dbReference type="EMBL" id="CZR04009.1"/>
    </source>
</evidence>
<dbReference type="AlphaFoldDB" id="A0AB38BLB1"/>
<evidence type="ECO:0000313" key="2">
    <source>
        <dbReference type="EMBL" id="SFI16855.1"/>
    </source>
</evidence>